<reference evidence="3" key="4">
    <citation type="submission" date="2019-03" db="UniProtKB">
        <authorList>
            <consortium name="EnsemblPlants"/>
        </authorList>
    </citation>
    <scope>IDENTIFICATION</scope>
</reference>
<accession>A0A453BW35</accession>
<keyword evidence="4" id="KW-1185">Reference proteome</keyword>
<dbReference type="Proteomes" id="UP000015105">
    <property type="component" value="Chromosome 2D"/>
</dbReference>
<dbReference type="STRING" id="200361.A0A453BW35"/>
<dbReference type="PANTHER" id="PTHR47211:SF2">
    <property type="entry name" value="TRIHELIX TRANSCRIPTION FACTOR ASR3"/>
    <property type="match status" value="1"/>
</dbReference>
<feature type="compositionally biased region" description="Basic and acidic residues" evidence="1">
    <location>
        <begin position="289"/>
        <end position="298"/>
    </location>
</feature>
<feature type="compositionally biased region" description="Pro residues" evidence="1">
    <location>
        <begin position="229"/>
        <end position="242"/>
    </location>
</feature>
<reference evidence="3" key="5">
    <citation type="journal article" date="2021" name="G3 (Bethesda)">
        <title>Aegilops tauschii genome assembly Aet v5.0 features greater sequence contiguity and improved annotation.</title>
        <authorList>
            <person name="Wang L."/>
            <person name="Zhu T."/>
            <person name="Rodriguez J.C."/>
            <person name="Deal K.R."/>
            <person name="Dubcovsky J."/>
            <person name="McGuire P.E."/>
            <person name="Lux T."/>
            <person name="Spannagl M."/>
            <person name="Mayer K.F.X."/>
            <person name="Baldrich P."/>
            <person name="Meyers B.C."/>
            <person name="Huo N."/>
            <person name="Gu Y.Q."/>
            <person name="Zhou H."/>
            <person name="Devos K.M."/>
            <person name="Bennetzen J.L."/>
            <person name="Unver T."/>
            <person name="Budak H."/>
            <person name="Gulick P.J."/>
            <person name="Galiba G."/>
            <person name="Kalapos B."/>
            <person name="Nelson D.R."/>
            <person name="Li P."/>
            <person name="You F.M."/>
            <person name="Luo M.C."/>
            <person name="Dvorak J."/>
        </authorList>
    </citation>
    <scope>NUCLEOTIDE SEQUENCE [LARGE SCALE GENOMIC DNA]</scope>
    <source>
        <strain evidence="3">cv. AL8/78</strain>
    </source>
</reference>
<dbReference type="Pfam" id="PF13837">
    <property type="entry name" value="Myb_DNA-bind_4"/>
    <property type="match status" value="1"/>
</dbReference>
<dbReference type="PROSITE" id="PS50090">
    <property type="entry name" value="MYB_LIKE"/>
    <property type="match status" value="1"/>
</dbReference>
<dbReference type="InterPro" id="IPR001005">
    <property type="entry name" value="SANT/Myb"/>
</dbReference>
<feature type="region of interest" description="Disordered" evidence="1">
    <location>
        <begin position="271"/>
        <end position="324"/>
    </location>
</feature>
<organism evidence="3 4">
    <name type="scientific">Aegilops tauschii subsp. strangulata</name>
    <name type="common">Goatgrass</name>
    <dbReference type="NCBI Taxonomy" id="200361"/>
    <lineage>
        <taxon>Eukaryota</taxon>
        <taxon>Viridiplantae</taxon>
        <taxon>Streptophyta</taxon>
        <taxon>Embryophyta</taxon>
        <taxon>Tracheophyta</taxon>
        <taxon>Spermatophyta</taxon>
        <taxon>Magnoliopsida</taxon>
        <taxon>Liliopsida</taxon>
        <taxon>Poales</taxon>
        <taxon>Poaceae</taxon>
        <taxon>BOP clade</taxon>
        <taxon>Pooideae</taxon>
        <taxon>Triticodae</taxon>
        <taxon>Triticeae</taxon>
        <taxon>Triticinae</taxon>
        <taxon>Aegilops</taxon>
    </lineage>
</organism>
<dbReference type="EnsemblPlants" id="AET2Gv20652600.7">
    <property type="protein sequence ID" value="AET2Gv20652600.7"/>
    <property type="gene ID" value="AET2Gv20652600"/>
</dbReference>
<feature type="region of interest" description="Disordered" evidence="1">
    <location>
        <begin position="21"/>
        <end position="46"/>
    </location>
</feature>
<reference evidence="4" key="1">
    <citation type="journal article" date="2014" name="Science">
        <title>Ancient hybridizations among the ancestral genomes of bread wheat.</title>
        <authorList>
            <consortium name="International Wheat Genome Sequencing Consortium,"/>
            <person name="Marcussen T."/>
            <person name="Sandve S.R."/>
            <person name="Heier L."/>
            <person name="Spannagl M."/>
            <person name="Pfeifer M."/>
            <person name="Jakobsen K.S."/>
            <person name="Wulff B.B."/>
            <person name="Steuernagel B."/>
            <person name="Mayer K.F."/>
            <person name="Olsen O.A."/>
        </authorList>
    </citation>
    <scope>NUCLEOTIDE SEQUENCE [LARGE SCALE GENOMIC DNA]</scope>
    <source>
        <strain evidence="4">cv. AL8/78</strain>
    </source>
</reference>
<feature type="compositionally biased region" description="Polar residues" evidence="1">
    <location>
        <begin position="275"/>
        <end position="288"/>
    </location>
</feature>
<dbReference type="Gene3D" id="1.10.10.60">
    <property type="entry name" value="Homeodomain-like"/>
    <property type="match status" value="1"/>
</dbReference>
<dbReference type="PANTHER" id="PTHR47211">
    <property type="entry name" value="TRIHELIX TRANSCRIPTION FACTOR ASR3"/>
    <property type="match status" value="1"/>
</dbReference>
<feature type="domain" description="Myb-like" evidence="2">
    <location>
        <begin position="51"/>
        <end position="116"/>
    </location>
</feature>
<evidence type="ECO:0000256" key="1">
    <source>
        <dbReference type="SAM" id="MobiDB-lite"/>
    </source>
</evidence>
<dbReference type="InterPro" id="IPR044822">
    <property type="entry name" value="Myb_DNA-bind_4"/>
</dbReference>
<dbReference type="AlphaFoldDB" id="A0A453BW35"/>
<evidence type="ECO:0000313" key="3">
    <source>
        <dbReference type="EnsemblPlants" id="AET2Gv20652600.7"/>
    </source>
</evidence>
<dbReference type="Gramene" id="AET2Gv20652600.7">
    <property type="protein sequence ID" value="AET2Gv20652600.7"/>
    <property type="gene ID" value="AET2Gv20652600"/>
</dbReference>
<reference evidence="4" key="2">
    <citation type="journal article" date="2017" name="Nat. Plants">
        <title>The Aegilops tauschii genome reveals multiple impacts of transposons.</title>
        <authorList>
            <person name="Zhao G."/>
            <person name="Zou C."/>
            <person name="Li K."/>
            <person name="Wang K."/>
            <person name="Li T."/>
            <person name="Gao L."/>
            <person name="Zhang X."/>
            <person name="Wang H."/>
            <person name="Yang Z."/>
            <person name="Liu X."/>
            <person name="Jiang W."/>
            <person name="Mao L."/>
            <person name="Kong X."/>
            <person name="Jiao Y."/>
            <person name="Jia J."/>
        </authorList>
    </citation>
    <scope>NUCLEOTIDE SEQUENCE [LARGE SCALE GENOMIC DNA]</scope>
    <source>
        <strain evidence="4">cv. AL8/78</strain>
    </source>
</reference>
<proteinExistence type="predicted"/>
<reference evidence="3" key="3">
    <citation type="journal article" date="2017" name="Nature">
        <title>Genome sequence of the progenitor of the wheat D genome Aegilops tauschii.</title>
        <authorList>
            <person name="Luo M.C."/>
            <person name="Gu Y.Q."/>
            <person name="Puiu D."/>
            <person name="Wang H."/>
            <person name="Twardziok S.O."/>
            <person name="Deal K.R."/>
            <person name="Huo N."/>
            <person name="Zhu T."/>
            <person name="Wang L."/>
            <person name="Wang Y."/>
            <person name="McGuire P.E."/>
            <person name="Liu S."/>
            <person name="Long H."/>
            <person name="Ramasamy R.K."/>
            <person name="Rodriguez J.C."/>
            <person name="Van S.L."/>
            <person name="Yuan L."/>
            <person name="Wang Z."/>
            <person name="Xia Z."/>
            <person name="Xiao L."/>
            <person name="Anderson O.D."/>
            <person name="Ouyang S."/>
            <person name="Liang Y."/>
            <person name="Zimin A.V."/>
            <person name="Pertea G."/>
            <person name="Qi P."/>
            <person name="Bennetzen J.L."/>
            <person name="Dai X."/>
            <person name="Dawson M.W."/>
            <person name="Muller H.G."/>
            <person name="Kugler K."/>
            <person name="Rivarola-Duarte L."/>
            <person name="Spannagl M."/>
            <person name="Mayer K.F.X."/>
            <person name="Lu F.H."/>
            <person name="Bevan M.W."/>
            <person name="Leroy P."/>
            <person name="Li P."/>
            <person name="You F.M."/>
            <person name="Sun Q."/>
            <person name="Liu Z."/>
            <person name="Lyons E."/>
            <person name="Wicker T."/>
            <person name="Salzberg S.L."/>
            <person name="Devos K.M."/>
            <person name="Dvorak J."/>
        </authorList>
    </citation>
    <scope>NUCLEOTIDE SEQUENCE [LARGE SCALE GENOMIC DNA]</scope>
    <source>
        <strain evidence="3">cv. AL8/78</strain>
    </source>
</reference>
<sequence length="380" mass="40681">PHLPSLHTCYLAVAPARSERGRGRRACGGMSSAGDPGGGIAGPGRAARLPRWTRQEILVLIEGKRVVEVRGRGRGRGAAGGAAAEPTKWAAVAEYCRRHGVERGPVQCRKRWSNLAGDYKKIREWERSLPSLAGKEVSFWAMRNDARRERRLPGFFDREVYDIIEGRGSGGGGIRDSGSNAAAVLAEVGEEEGKEKVVFDSGRASVAGDDGLFSSSSSSEEEDEETSTPAPPPVPVPVLPTAPYPSPSQAPAVVAVPVPVPVPVLFVSTEKKTEAPTQGSSEQGTSKGKQQEEIRITDEPPPPQGGQKRQRSDDAPGETADLQGKLVEILDRSSRMVAAQLEAQNINCQLDREQRKDQVSSLLGVLGKVADALYRIADKL</sequence>
<feature type="region of interest" description="Disordered" evidence="1">
    <location>
        <begin position="194"/>
        <end position="242"/>
    </location>
</feature>
<name>A0A453BW35_AEGTS</name>
<evidence type="ECO:0000313" key="4">
    <source>
        <dbReference type="Proteomes" id="UP000015105"/>
    </source>
</evidence>
<evidence type="ECO:0000259" key="2">
    <source>
        <dbReference type="PROSITE" id="PS50090"/>
    </source>
</evidence>
<protein>
    <recommendedName>
        <fullName evidence="2">Myb-like domain-containing protein</fullName>
    </recommendedName>
</protein>